<evidence type="ECO:0000313" key="6">
    <source>
        <dbReference type="Proteomes" id="UP000823849"/>
    </source>
</evidence>
<dbReference type="SUPFAM" id="SSF52518">
    <property type="entry name" value="Thiamin diphosphate-binding fold (THDP-binding)"/>
    <property type="match status" value="1"/>
</dbReference>
<dbReference type="Gene3D" id="3.40.50.920">
    <property type="match status" value="1"/>
</dbReference>
<proteinExistence type="inferred from homology"/>
<dbReference type="Gene3D" id="3.40.50.970">
    <property type="match status" value="1"/>
</dbReference>
<dbReference type="PANTHER" id="PTHR43825:SF1">
    <property type="entry name" value="TRANSKETOLASE-LIKE PYRIMIDINE-BINDING DOMAIN-CONTAINING PROTEIN"/>
    <property type="match status" value="1"/>
</dbReference>
<comment type="similarity">
    <text evidence="2">Belongs to the transketolase family.</text>
</comment>
<dbReference type="InterPro" id="IPR051157">
    <property type="entry name" value="PDH/Transketolase"/>
</dbReference>
<protein>
    <submittedName>
        <fullName evidence="5">Transketolase family protein</fullName>
    </submittedName>
</protein>
<gene>
    <name evidence="5" type="ORF">H9705_06225</name>
</gene>
<feature type="domain" description="Transketolase-like pyrimidine-binding" evidence="4">
    <location>
        <begin position="7"/>
        <end position="172"/>
    </location>
</feature>
<dbReference type="SUPFAM" id="SSF52922">
    <property type="entry name" value="TK C-terminal domain-like"/>
    <property type="match status" value="1"/>
</dbReference>
<comment type="cofactor">
    <cofactor evidence="1">
        <name>thiamine diphosphate</name>
        <dbReference type="ChEBI" id="CHEBI:58937"/>
    </cofactor>
</comment>
<dbReference type="CDD" id="cd07033">
    <property type="entry name" value="TPP_PYR_DXS_TK_like"/>
    <property type="match status" value="1"/>
</dbReference>
<reference evidence="5" key="2">
    <citation type="submission" date="2021-04" db="EMBL/GenBank/DDBJ databases">
        <authorList>
            <person name="Gilroy R."/>
        </authorList>
    </citation>
    <scope>NUCLEOTIDE SEQUENCE</scope>
    <source>
        <strain evidence="5">CHK185-5351</strain>
    </source>
</reference>
<sequence>MSEVKKIATRESYGNALVELGKEHEDVVVLDADLAEATKTGIFRKAFPERHIDCGIAEGNMMGIAAGLSTTGYVPFASTFAMFAAGRAFEQVRNSIGYPHLNVKIGATHAGISVGEDGASHQCNEDIALMRSIPGMVVLSPSDDIEARACVKAAYEHEGPVYMRFGRLAVPVINDRPDYKFELGKGVVLREGKDVTIVTTGLCVGYTLEAAEKLAAEGIDAKVINIHTIKPLDEDLIVAAAKETGKVVTVEEHSVIGGLGSAVCDVLCEKAPTPVKKIGMQDVFGESGPAVALLQKYGLDGEGIYRQVKEFME</sequence>
<reference evidence="5" key="1">
    <citation type="journal article" date="2021" name="PeerJ">
        <title>Extensive microbial diversity within the chicken gut microbiome revealed by metagenomics and culture.</title>
        <authorList>
            <person name="Gilroy R."/>
            <person name="Ravi A."/>
            <person name="Getino M."/>
            <person name="Pursley I."/>
            <person name="Horton D.L."/>
            <person name="Alikhan N.F."/>
            <person name="Baker D."/>
            <person name="Gharbi K."/>
            <person name="Hall N."/>
            <person name="Watson M."/>
            <person name="Adriaenssens E.M."/>
            <person name="Foster-Nyarko E."/>
            <person name="Jarju S."/>
            <person name="Secka A."/>
            <person name="Antonio M."/>
            <person name="Oren A."/>
            <person name="Chaudhuri R.R."/>
            <person name="La Ragione R."/>
            <person name="Hildebrand F."/>
            <person name="Pallen M.J."/>
        </authorList>
    </citation>
    <scope>NUCLEOTIDE SEQUENCE</scope>
    <source>
        <strain evidence="5">CHK185-5351</strain>
    </source>
</reference>
<dbReference type="InterPro" id="IPR009014">
    <property type="entry name" value="Transketo_C/PFOR_II"/>
</dbReference>
<name>A0A9D2NBA1_9FIRM</name>
<evidence type="ECO:0000313" key="5">
    <source>
        <dbReference type="EMBL" id="HJC15408.1"/>
    </source>
</evidence>
<comment type="caution">
    <text evidence="5">The sequence shown here is derived from an EMBL/GenBank/DDBJ whole genome shotgun (WGS) entry which is preliminary data.</text>
</comment>
<evidence type="ECO:0000256" key="1">
    <source>
        <dbReference type="ARBA" id="ARBA00001964"/>
    </source>
</evidence>
<evidence type="ECO:0000256" key="3">
    <source>
        <dbReference type="ARBA" id="ARBA00023052"/>
    </source>
</evidence>
<dbReference type="EMBL" id="DWWU01000025">
    <property type="protein sequence ID" value="HJC15408.1"/>
    <property type="molecule type" value="Genomic_DNA"/>
</dbReference>
<dbReference type="AlphaFoldDB" id="A0A9D2NBA1"/>
<dbReference type="InterPro" id="IPR029061">
    <property type="entry name" value="THDP-binding"/>
</dbReference>
<evidence type="ECO:0000256" key="2">
    <source>
        <dbReference type="ARBA" id="ARBA00007131"/>
    </source>
</evidence>
<organism evidence="5 6">
    <name type="scientific">Candidatus Fusicatenibacter intestinigallinarum</name>
    <dbReference type="NCBI Taxonomy" id="2838598"/>
    <lineage>
        <taxon>Bacteria</taxon>
        <taxon>Bacillati</taxon>
        <taxon>Bacillota</taxon>
        <taxon>Clostridia</taxon>
        <taxon>Lachnospirales</taxon>
        <taxon>Lachnospiraceae</taxon>
        <taxon>Fusicatenibacter</taxon>
    </lineage>
</organism>
<dbReference type="Pfam" id="PF02780">
    <property type="entry name" value="Transketolase_C"/>
    <property type="match status" value="1"/>
</dbReference>
<dbReference type="PANTHER" id="PTHR43825">
    <property type="entry name" value="PYRUVATE DEHYDROGENASE E1 COMPONENT"/>
    <property type="match status" value="1"/>
</dbReference>
<dbReference type="InterPro" id="IPR033248">
    <property type="entry name" value="Transketolase_C"/>
</dbReference>
<dbReference type="InterPro" id="IPR005475">
    <property type="entry name" value="Transketolase-like_Pyr-bd"/>
</dbReference>
<keyword evidence="3" id="KW-0786">Thiamine pyrophosphate</keyword>
<accession>A0A9D2NBA1</accession>
<dbReference type="SMART" id="SM00861">
    <property type="entry name" value="Transket_pyr"/>
    <property type="match status" value="1"/>
</dbReference>
<dbReference type="FunFam" id="3.40.50.970:FF:000129">
    <property type="entry name" value="Transketolase"/>
    <property type="match status" value="1"/>
</dbReference>
<dbReference type="Pfam" id="PF02779">
    <property type="entry name" value="Transket_pyr"/>
    <property type="match status" value="1"/>
</dbReference>
<evidence type="ECO:0000259" key="4">
    <source>
        <dbReference type="SMART" id="SM00861"/>
    </source>
</evidence>
<dbReference type="Proteomes" id="UP000823849">
    <property type="component" value="Unassembled WGS sequence"/>
</dbReference>